<proteinExistence type="inferred from homology"/>
<evidence type="ECO:0000256" key="1">
    <source>
        <dbReference type="ARBA" id="ARBA00004429"/>
    </source>
</evidence>
<comment type="caution">
    <text evidence="11">The sequence shown here is derived from an EMBL/GenBank/DDBJ whole genome shotgun (WGS) entry which is preliminary data.</text>
</comment>
<dbReference type="InterPro" id="IPR007387">
    <property type="entry name" value="TRAP_DctQ"/>
</dbReference>
<dbReference type="RefSeq" id="WP_119107679.1">
    <property type="nucleotide sequence ID" value="NZ_QXJC01000001.1"/>
</dbReference>
<dbReference type="EMBL" id="QXJC01000001">
    <property type="protein sequence ID" value="RID99228.1"/>
    <property type="molecule type" value="Genomic_DNA"/>
</dbReference>
<evidence type="ECO:0000256" key="8">
    <source>
        <dbReference type="ARBA" id="ARBA00038436"/>
    </source>
</evidence>
<dbReference type="AlphaFoldDB" id="A0A398CDZ7"/>
<comment type="function">
    <text evidence="9">Part of the tripartite ATP-independent periplasmic (TRAP) transport system.</text>
</comment>
<feature type="transmembrane region" description="Helical" evidence="9">
    <location>
        <begin position="127"/>
        <end position="152"/>
    </location>
</feature>
<evidence type="ECO:0000313" key="11">
    <source>
        <dbReference type="EMBL" id="RID99228.1"/>
    </source>
</evidence>
<reference evidence="11 12" key="1">
    <citation type="submission" date="2018-09" db="EMBL/GenBank/DDBJ databases">
        <title>Draft genome of Simplicispira sp. NY-02.</title>
        <authorList>
            <person name="Im W.T."/>
        </authorList>
    </citation>
    <scope>NUCLEOTIDE SEQUENCE [LARGE SCALE GENOMIC DNA]</scope>
    <source>
        <strain evidence="11 12">NY-02</strain>
    </source>
</reference>
<accession>A0A398CDZ7</accession>
<dbReference type="Pfam" id="PF04290">
    <property type="entry name" value="DctQ"/>
    <property type="match status" value="1"/>
</dbReference>
<dbReference type="PANTHER" id="PTHR35011">
    <property type="entry name" value="2,3-DIKETO-L-GULONATE TRAP TRANSPORTER SMALL PERMEASE PROTEIN YIAM"/>
    <property type="match status" value="1"/>
</dbReference>
<keyword evidence="7 9" id="KW-0472">Membrane</keyword>
<evidence type="ECO:0000256" key="5">
    <source>
        <dbReference type="ARBA" id="ARBA00022692"/>
    </source>
</evidence>
<keyword evidence="2 9" id="KW-0813">Transport</keyword>
<evidence type="ECO:0000259" key="10">
    <source>
        <dbReference type="Pfam" id="PF04290"/>
    </source>
</evidence>
<keyword evidence="6 9" id="KW-1133">Transmembrane helix</keyword>
<dbReference type="GO" id="GO:0015740">
    <property type="term" value="P:C4-dicarboxylate transport"/>
    <property type="evidence" value="ECO:0007669"/>
    <property type="project" value="TreeGrafter"/>
</dbReference>
<feature type="transmembrane region" description="Helical" evidence="9">
    <location>
        <begin position="91"/>
        <end position="115"/>
    </location>
</feature>
<comment type="caution">
    <text evidence="9">Lacks conserved residue(s) required for the propagation of feature annotation.</text>
</comment>
<sequence>MKALLFRSDRWLWKMDFAFIAIAGLAVLAMMGITAADVVMRYAFHHPIRWAFDLVTQYLLIGSFFFAFSYTLRTNENVAVDYFARHIPLNVYHPVMGAGFLVAAVIFAGICWLSAWDAYEAWDNNDALMGALIWPTWSAKIIVPIGAASLSLRLLHRALAHWCSVADEEFREAIGLENSRQILVKD</sequence>
<dbReference type="GO" id="GO:0022857">
    <property type="term" value="F:transmembrane transporter activity"/>
    <property type="evidence" value="ECO:0007669"/>
    <property type="project" value="UniProtKB-UniRule"/>
</dbReference>
<feature type="transmembrane region" description="Helical" evidence="9">
    <location>
        <begin position="51"/>
        <end position="70"/>
    </location>
</feature>
<evidence type="ECO:0000313" key="12">
    <source>
        <dbReference type="Proteomes" id="UP000266302"/>
    </source>
</evidence>
<evidence type="ECO:0000256" key="2">
    <source>
        <dbReference type="ARBA" id="ARBA00022448"/>
    </source>
</evidence>
<feature type="domain" description="Tripartite ATP-independent periplasmic transporters DctQ component" evidence="10">
    <location>
        <begin position="30"/>
        <end position="162"/>
    </location>
</feature>
<comment type="similarity">
    <text evidence="8 9">Belongs to the TRAP transporter small permease family.</text>
</comment>
<comment type="subcellular location">
    <subcellularLocation>
        <location evidence="1 9">Cell inner membrane</location>
        <topology evidence="1 9">Multi-pass membrane protein</topology>
    </subcellularLocation>
</comment>
<organism evidence="11 12">
    <name type="scientific">Simplicispira hankyongi</name>
    <dbReference type="NCBI Taxonomy" id="2315688"/>
    <lineage>
        <taxon>Bacteria</taxon>
        <taxon>Pseudomonadati</taxon>
        <taxon>Pseudomonadota</taxon>
        <taxon>Betaproteobacteria</taxon>
        <taxon>Burkholderiales</taxon>
        <taxon>Comamonadaceae</taxon>
        <taxon>Simplicispira</taxon>
    </lineage>
</organism>
<gene>
    <name evidence="11" type="ORF">D3F03_01960</name>
</gene>
<dbReference type="InterPro" id="IPR055348">
    <property type="entry name" value="DctQ"/>
</dbReference>
<name>A0A398CDZ7_9BURK</name>
<keyword evidence="12" id="KW-1185">Reference proteome</keyword>
<dbReference type="PANTHER" id="PTHR35011:SF10">
    <property type="entry name" value="TRAP TRANSPORTER SMALL PERMEASE PROTEIN"/>
    <property type="match status" value="1"/>
</dbReference>
<dbReference type="OrthoDB" id="8559033at2"/>
<comment type="subunit">
    <text evidence="9">The complex comprises the extracytoplasmic solute receptor protein and the two transmembrane proteins.</text>
</comment>
<keyword evidence="3" id="KW-1003">Cell membrane</keyword>
<keyword evidence="4 9" id="KW-0997">Cell inner membrane</keyword>
<evidence type="ECO:0000256" key="9">
    <source>
        <dbReference type="RuleBase" id="RU369079"/>
    </source>
</evidence>
<keyword evidence="5 9" id="KW-0812">Transmembrane</keyword>
<evidence type="ECO:0000256" key="6">
    <source>
        <dbReference type="ARBA" id="ARBA00022989"/>
    </source>
</evidence>
<dbReference type="GO" id="GO:0005886">
    <property type="term" value="C:plasma membrane"/>
    <property type="evidence" value="ECO:0007669"/>
    <property type="project" value="UniProtKB-SubCell"/>
</dbReference>
<evidence type="ECO:0000256" key="4">
    <source>
        <dbReference type="ARBA" id="ARBA00022519"/>
    </source>
</evidence>
<evidence type="ECO:0000256" key="3">
    <source>
        <dbReference type="ARBA" id="ARBA00022475"/>
    </source>
</evidence>
<evidence type="ECO:0000256" key="7">
    <source>
        <dbReference type="ARBA" id="ARBA00023136"/>
    </source>
</evidence>
<protein>
    <recommendedName>
        <fullName evidence="9">TRAP transporter small permease protein</fullName>
    </recommendedName>
</protein>
<dbReference type="Proteomes" id="UP000266302">
    <property type="component" value="Unassembled WGS sequence"/>
</dbReference>